<dbReference type="AlphaFoldDB" id="A0A5B7DP15"/>
<accession>A0A5B7DP15</accession>
<name>A0A5B7DP15_PORTR</name>
<comment type="caution">
    <text evidence="2">The sequence shown here is derived from an EMBL/GenBank/DDBJ whole genome shotgun (WGS) entry which is preliminary data.</text>
</comment>
<feature type="compositionally biased region" description="Basic and acidic residues" evidence="1">
    <location>
        <begin position="59"/>
        <end position="73"/>
    </location>
</feature>
<evidence type="ECO:0000313" key="3">
    <source>
        <dbReference type="Proteomes" id="UP000324222"/>
    </source>
</evidence>
<protein>
    <submittedName>
        <fullName evidence="2">Uncharacterized protein</fullName>
    </submittedName>
</protein>
<feature type="region of interest" description="Disordered" evidence="1">
    <location>
        <begin position="48"/>
        <end position="92"/>
    </location>
</feature>
<reference evidence="2 3" key="1">
    <citation type="submission" date="2019-05" db="EMBL/GenBank/DDBJ databases">
        <title>Another draft genome of Portunus trituberculatus and its Hox gene families provides insights of decapod evolution.</title>
        <authorList>
            <person name="Jeong J.-H."/>
            <person name="Song I."/>
            <person name="Kim S."/>
            <person name="Choi T."/>
            <person name="Kim D."/>
            <person name="Ryu S."/>
            <person name="Kim W."/>
        </authorList>
    </citation>
    <scope>NUCLEOTIDE SEQUENCE [LARGE SCALE GENOMIC DNA]</scope>
    <source>
        <tissue evidence="2">Muscle</tissue>
    </source>
</reference>
<proteinExistence type="predicted"/>
<feature type="compositionally biased region" description="Basic and acidic residues" evidence="1">
    <location>
        <begin position="81"/>
        <end position="92"/>
    </location>
</feature>
<keyword evidence="3" id="KW-1185">Reference proteome</keyword>
<dbReference type="EMBL" id="VSRR010001197">
    <property type="protein sequence ID" value="MPC23362.1"/>
    <property type="molecule type" value="Genomic_DNA"/>
</dbReference>
<gene>
    <name evidence="2" type="ORF">E2C01_016406</name>
</gene>
<evidence type="ECO:0000256" key="1">
    <source>
        <dbReference type="SAM" id="MobiDB-lite"/>
    </source>
</evidence>
<sequence>MKAFGKEATRRAKVIQCRSAFPHQATPQALPPLSKAPVITAWGRGCLGRARAPQGRSRVRTDDRAEWKARVAESRGPWGKGQRDTGQGRESG</sequence>
<evidence type="ECO:0000313" key="2">
    <source>
        <dbReference type="EMBL" id="MPC23362.1"/>
    </source>
</evidence>
<dbReference type="Proteomes" id="UP000324222">
    <property type="component" value="Unassembled WGS sequence"/>
</dbReference>
<organism evidence="2 3">
    <name type="scientific">Portunus trituberculatus</name>
    <name type="common">Swimming crab</name>
    <name type="synonym">Neptunus trituberculatus</name>
    <dbReference type="NCBI Taxonomy" id="210409"/>
    <lineage>
        <taxon>Eukaryota</taxon>
        <taxon>Metazoa</taxon>
        <taxon>Ecdysozoa</taxon>
        <taxon>Arthropoda</taxon>
        <taxon>Crustacea</taxon>
        <taxon>Multicrustacea</taxon>
        <taxon>Malacostraca</taxon>
        <taxon>Eumalacostraca</taxon>
        <taxon>Eucarida</taxon>
        <taxon>Decapoda</taxon>
        <taxon>Pleocyemata</taxon>
        <taxon>Brachyura</taxon>
        <taxon>Eubrachyura</taxon>
        <taxon>Portunoidea</taxon>
        <taxon>Portunidae</taxon>
        <taxon>Portuninae</taxon>
        <taxon>Portunus</taxon>
    </lineage>
</organism>